<dbReference type="EMBL" id="JACHMY010000001">
    <property type="protein sequence ID" value="MBB5836597.1"/>
    <property type="molecule type" value="Genomic_DNA"/>
</dbReference>
<dbReference type="Pfam" id="PF02517">
    <property type="entry name" value="Rce1-like"/>
    <property type="match status" value="1"/>
</dbReference>
<name>A0A7W9MUV2_9ACTN</name>
<dbReference type="GO" id="GO:0004175">
    <property type="term" value="F:endopeptidase activity"/>
    <property type="evidence" value="ECO:0007669"/>
    <property type="project" value="UniProtKB-ARBA"/>
</dbReference>
<keyword evidence="1" id="KW-1133">Transmembrane helix</keyword>
<feature type="transmembrane region" description="Helical" evidence="1">
    <location>
        <begin position="178"/>
        <end position="202"/>
    </location>
</feature>
<evidence type="ECO:0000259" key="2">
    <source>
        <dbReference type="Pfam" id="PF02517"/>
    </source>
</evidence>
<feature type="transmembrane region" description="Helical" evidence="1">
    <location>
        <begin position="149"/>
        <end position="166"/>
    </location>
</feature>
<dbReference type="RefSeq" id="WP_184796089.1">
    <property type="nucleotide sequence ID" value="NZ_JACHMY010000001.1"/>
</dbReference>
<dbReference type="AlphaFoldDB" id="A0A7W9MUV2"/>
<gene>
    <name evidence="3" type="ORF">HDA39_003331</name>
</gene>
<dbReference type="GO" id="GO:0006508">
    <property type="term" value="P:proteolysis"/>
    <property type="evidence" value="ECO:0007669"/>
    <property type="project" value="UniProtKB-KW"/>
</dbReference>
<keyword evidence="4" id="KW-1185">Reference proteome</keyword>
<dbReference type="InterPro" id="IPR003675">
    <property type="entry name" value="Rce1/LyrA-like_dom"/>
</dbReference>
<proteinExistence type="predicted"/>
<evidence type="ECO:0000313" key="3">
    <source>
        <dbReference type="EMBL" id="MBB5836597.1"/>
    </source>
</evidence>
<keyword evidence="3" id="KW-0645">Protease</keyword>
<keyword evidence="1" id="KW-0812">Transmembrane</keyword>
<keyword evidence="3" id="KW-0378">Hydrolase</keyword>
<dbReference type="GO" id="GO:0080120">
    <property type="term" value="P:CAAX-box protein maturation"/>
    <property type="evidence" value="ECO:0007669"/>
    <property type="project" value="UniProtKB-ARBA"/>
</dbReference>
<sequence>MPYDATPRPGSTVDPRDAGAQPYHRLLRNPVTAGWTVVLGAFAVLAGWMFLSLVIQVIAFGIRKDPEGTISWFGLLTTNLTLIVLIPLAMVVATRLNHQTPGLLSSVVGRIRWRPMLWFGLAAVVVELVMLGVIKVGGIELLGDGGKGAAADAAGVIAVVLLTSSLQAAGEEYFFRGYLLQAVGAFVRSSVVAVVVTTVLFTMAHGVWPWESPALFLDRFAFGLVAGFLAVRTGGLEASIAAHAANNVVTFIYAALTNSVSASLNASDAGWGLVAVDVSKFVLFGAVAVLLARKLHLGTTCDLPLVHAPVVGGPGRRLV</sequence>
<feature type="domain" description="CAAX prenyl protease 2/Lysostaphin resistance protein A-like" evidence="2">
    <location>
        <begin position="156"/>
        <end position="249"/>
    </location>
</feature>
<feature type="transmembrane region" description="Helical" evidence="1">
    <location>
        <begin position="269"/>
        <end position="292"/>
    </location>
</feature>
<protein>
    <submittedName>
        <fullName evidence="3">Membrane protease YdiL (CAAX protease family)</fullName>
    </submittedName>
</protein>
<evidence type="ECO:0000313" key="4">
    <source>
        <dbReference type="Proteomes" id="UP000549971"/>
    </source>
</evidence>
<keyword evidence="1" id="KW-0472">Membrane</keyword>
<dbReference type="Proteomes" id="UP000549971">
    <property type="component" value="Unassembled WGS sequence"/>
</dbReference>
<reference evidence="3 4" key="1">
    <citation type="submission" date="2020-08" db="EMBL/GenBank/DDBJ databases">
        <title>Sequencing the genomes of 1000 actinobacteria strains.</title>
        <authorList>
            <person name="Klenk H.-P."/>
        </authorList>
    </citation>
    <scope>NUCLEOTIDE SEQUENCE [LARGE SCALE GENOMIC DNA]</scope>
    <source>
        <strain evidence="3 4">DSM 28967</strain>
    </source>
</reference>
<feature type="transmembrane region" description="Helical" evidence="1">
    <location>
        <begin position="116"/>
        <end position="137"/>
    </location>
</feature>
<feature type="transmembrane region" description="Helical" evidence="1">
    <location>
        <begin position="33"/>
        <end position="60"/>
    </location>
</feature>
<comment type="caution">
    <text evidence="3">The sequence shown here is derived from an EMBL/GenBank/DDBJ whole genome shotgun (WGS) entry which is preliminary data.</text>
</comment>
<evidence type="ECO:0000256" key="1">
    <source>
        <dbReference type="SAM" id="Phobius"/>
    </source>
</evidence>
<feature type="transmembrane region" description="Helical" evidence="1">
    <location>
        <begin position="72"/>
        <end position="96"/>
    </location>
</feature>
<organism evidence="3 4">
    <name type="scientific">Kribbella italica</name>
    <dbReference type="NCBI Taxonomy" id="1540520"/>
    <lineage>
        <taxon>Bacteria</taxon>
        <taxon>Bacillati</taxon>
        <taxon>Actinomycetota</taxon>
        <taxon>Actinomycetes</taxon>
        <taxon>Propionibacteriales</taxon>
        <taxon>Kribbellaceae</taxon>
        <taxon>Kribbella</taxon>
    </lineage>
</organism>
<accession>A0A7W9MUV2</accession>